<dbReference type="CDD" id="cd00761">
    <property type="entry name" value="Glyco_tranf_GTA_type"/>
    <property type="match status" value="1"/>
</dbReference>
<dbReference type="Proteomes" id="UP000607397">
    <property type="component" value="Unassembled WGS sequence"/>
</dbReference>
<evidence type="ECO:0000256" key="3">
    <source>
        <dbReference type="ARBA" id="ARBA00022679"/>
    </source>
</evidence>
<evidence type="ECO:0000256" key="1">
    <source>
        <dbReference type="ARBA" id="ARBA00006739"/>
    </source>
</evidence>
<protein>
    <submittedName>
        <fullName evidence="5">Glycosyltransferase</fullName>
    </submittedName>
</protein>
<accession>A0A8K2ABR7</accession>
<evidence type="ECO:0000259" key="4">
    <source>
        <dbReference type="Pfam" id="PF00535"/>
    </source>
</evidence>
<name>A0A8K2ABR7_9CYAN</name>
<reference evidence="5" key="1">
    <citation type="submission" date="2019-12" db="EMBL/GenBank/DDBJ databases">
        <title>High-Quality draft genome sequences of three cyanobacteria isolated from the limestone walls of the Old Cathedral of Coimbra.</title>
        <authorList>
            <person name="Tiago I."/>
            <person name="Soares F."/>
            <person name="Portugal A."/>
        </authorList>
    </citation>
    <scope>NUCLEOTIDE SEQUENCE [LARGE SCALE GENOMIC DNA]</scope>
    <source>
        <strain evidence="5">C</strain>
    </source>
</reference>
<feature type="domain" description="Glycosyltransferase 2-like" evidence="4">
    <location>
        <begin position="6"/>
        <end position="125"/>
    </location>
</feature>
<organism evidence="5 6">
    <name type="scientific">Petrachloros mirabilis ULC683</name>
    <dbReference type="NCBI Taxonomy" id="2781853"/>
    <lineage>
        <taxon>Bacteria</taxon>
        <taxon>Bacillati</taxon>
        <taxon>Cyanobacteriota</taxon>
        <taxon>Cyanophyceae</taxon>
        <taxon>Synechococcales</taxon>
        <taxon>Petrachlorosaceae</taxon>
        <taxon>Petrachloros</taxon>
        <taxon>Petrachloros mirabilis</taxon>
    </lineage>
</organism>
<keyword evidence="3" id="KW-0808">Transferase</keyword>
<dbReference type="Gene3D" id="3.90.550.10">
    <property type="entry name" value="Spore Coat Polysaccharide Biosynthesis Protein SpsA, Chain A"/>
    <property type="match status" value="1"/>
</dbReference>
<keyword evidence="2" id="KW-0328">Glycosyltransferase</keyword>
<evidence type="ECO:0000313" key="6">
    <source>
        <dbReference type="Proteomes" id="UP000607397"/>
    </source>
</evidence>
<comment type="similarity">
    <text evidence="1">Belongs to the glycosyltransferase 2 family.</text>
</comment>
<dbReference type="SUPFAM" id="SSF53448">
    <property type="entry name" value="Nucleotide-diphospho-sugar transferases"/>
    <property type="match status" value="1"/>
</dbReference>
<gene>
    <name evidence="5" type="ORF">GS597_00270</name>
</gene>
<dbReference type="InterPro" id="IPR001173">
    <property type="entry name" value="Glyco_trans_2-like"/>
</dbReference>
<dbReference type="InterPro" id="IPR029044">
    <property type="entry name" value="Nucleotide-diphossugar_trans"/>
</dbReference>
<sequence length="328" mass="37839">MLNLGVVVIGRNEGDRLKRCLASLPAGVIAVYVDSGSTDGSVALAQSRGVLVEHLDLSVPFTAARARNRGWRRLVQTDAQLAYIQFMDGDCELSPDWCKTAYTWLEAYPDVAMVCGRLRERYPEASLYNQLCDLEWQQPIGAIRACGGNAMGRVEAIQQVGGFNDRLIAGEEPEMCLRLRQHHWQIYNLEAEMAWHDARMTQFRQWWVRSQRAGHAYAEVSWLHRQEPERFWIRESHRAWIWALLIPGFGMGLFPLLKAKTLGWLGLYLLQGWKIYQHQTQQHPEREMRVAGLYAIFCVLGKFPELQGQLQFHVNRLRGQHSEIMEYK</sequence>
<comment type="caution">
    <text evidence="5">The sequence shown here is derived from an EMBL/GenBank/DDBJ whole genome shotgun (WGS) entry which is preliminary data.</text>
</comment>
<dbReference type="GO" id="GO:0016757">
    <property type="term" value="F:glycosyltransferase activity"/>
    <property type="evidence" value="ECO:0007669"/>
    <property type="project" value="UniProtKB-KW"/>
</dbReference>
<dbReference type="PANTHER" id="PTHR43630:SF1">
    <property type="entry name" value="POLY-BETA-1,6-N-ACETYL-D-GLUCOSAMINE SYNTHASE"/>
    <property type="match status" value="1"/>
</dbReference>
<dbReference type="AlphaFoldDB" id="A0A8K2ABR7"/>
<dbReference type="Pfam" id="PF00535">
    <property type="entry name" value="Glycos_transf_2"/>
    <property type="match status" value="1"/>
</dbReference>
<evidence type="ECO:0000313" key="5">
    <source>
        <dbReference type="EMBL" id="NCJ04980.1"/>
    </source>
</evidence>
<dbReference type="PANTHER" id="PTHR43630">
    <property type="entry name" value="POLY-BETA-1,6-N-ACETYL-D-GLUCOSAMINE SYNTHASE"/>
    <property type="match status" value="1"/>
</dbReference>
<proteinExistence type="inferred from homology"/>
<dbReference type="EMBL" id="WVIC01000001">
    <property type="protein sequence ID" value="NCJ04980.1"/>
    <property type="molecule type" value="Genomic_DNA"/>
</dbReference>
<evidence type="ECO:0000256" key="2">
    <source>
        <dbReference type="ARBA" id="ARBA00022676"/>
    </source>
</evidence>
<keyword evidence="6" id="KW-1185">Reference proteome</keyword>